<evidence type="ECO:0000259" key="1">
    <source>
        <dbReference type="Pfam" id="PF00534"/>
    </source>
</evidence>
<dbReference type="Pfam" id="PF00534">
    <property type="entry name" value="Glycos_transf_1"/>
    <property type="match status" value="1"/>
</dbReference>
<evidence type="ECO:0000259" key="2">
    <source>
        <dbReference type="Pfam" id="PF13439"/>
    </source>
</evidence>
<evidence type="ECO:0000313" key="3">
    <source>
        <dbReference type="EMBL" id="BCY27232.1"/>
    </source>
</evidence>
<dbReference type="Gene3D" id="3.40.50.2000">
    <property type="entry name" value="Glycogen Phosphorylase B"/>
    <property type="match status" value="2"/>
</dbReference>
<proteinExistence type="predicted"/>
<feature type="domain" description="Glycosyl transferase family 1" evidence="1">
    <location>
        <begin position="159"/>
        <end position="314"/>
    </location>
</feature>
<keyword evidence="3" id="KW-0808">Transferase</keyword>
<dbReference type="SUPFAM" id="SSF53756">
    <property type="entry name" value="UDP-Glycosyltransferase/glycogen phosphorylase"/>
    <property type="match status" value="1"/>
</dbReference>
<dbReference type="Proteomes" id="UP000825258">
    <property type="component" value="Chromosome"/>
</dbReference>
<protein>
    <submittedName>
        <fullName evidence="3">Glycosyl transferase</fullName>
    </submittedName>
</protein>
<organism evidence="3 4">
    <name type="scientific">Flavobacterium okayamense</name>
    <dbReference type="NCBI Taxonomy" id="2830782"/>
    <lineage>
        <taxon>Bacteria</taxon>
        <taxon>Pseudomonadati</taxon>
        <taxon>Bacteroidota</taxon>
        <taxon>Flavobacteriia</taxon>
        <taxon>Flavobacteriales</taxon>
        <taxon>Flavobacteriaceae</taxon>
        <taxon>Flavobacterium</taxon>
    </lineage>
</organism>
<evidence type="ECO:0000313" key="4">
    <source>
        <dbReference type="Proteomes" id="UP000825258"/>
    </source>
</evidence>
<dbReference type="PANTHER" id="PTHR12526">
    <property type="entry name" value="GLYCOSYLTRANSFERASE"/>
    <property type="match status" value="1"/>
</dbReference>
<dbReference type="InterPro" id="IPR028098">
    <property type="entry name" value="Glyco_trans_4-like_N"/>
</dbReference>
<dbReference type="InterPro" id="IPR001296">
    <property type="entry name" value="Glyco_trans_1"/>
</dbReference>
<dbReference type="PANTHER" id="PTHR12526:SF630">
    <property type="entry name" value="GLYCOSYLTRANSFERASE"/>
    <property type="match status" value="1"/>
</dbReference>
<keyword evidence="4" id="KW-1185">Reference proteome</keyword>
<name>A0ABM7S0G3_9FLAO</name>
<dbReference type="EMBL" id="AP024749">
    <property type="protein sequence ID" value="BCY27232.1"/>
    <property type="molecule type" value="Genomic_DNA"/>
</dbReference>
<gene>
    <name evidence="3" type="ORF">KK2020170_01000</name>
</gene>
<reference evidence="3 4" key="1">
    <citation type="submission" date="2021-06" db="EMBL/GenBank/DDBJ databases">
        <title>Whole genome sequences of Flavobacterium sp. KK2020170 and assembly.</title>
        <authorList>
            <person name="Kitahara K."/>
            <person name="Miyoshi S."/>
            <person name="Uesaka K."/>
        </authorList>
    </citation>
    <scope>NUCLEOTIDE SEQUENCE [LARGE SCALE GENOMIC DNA]</scope>
    <source>
        <strain evidence="3 4">KK2020170</strain>
    </source>
</reference>
<dbReference type="GO" id="GO:0016740">
    <property type="term" value="F:transferase activity"/>
    <property type="evidence" value="ECO:0007669"/>
    <property type="project" value="UniProtKB-KW"/>
</dbReference>
<accession>A0ABM7S0G3</accession>
<feature type="domain" description="Glycosyltransferase subfamily 4-like N-terminal" evidence="2">
    <location>
        <begin position="18"/>
        <end position="145"/>
    </location>
</feature>
<dbReference type="Pfam" id="PF13439">
    <property type="entry name" value="Glyco_transf_4"/>
    <property type="match status" value="1"/>
</dbReference>
<sequence length="341" mass="38926">MAVNYANGLSNKIAFSGLIATRKEGVLKEQIEKVVQYSFLNKKNNYDVRAFFKLRTFCIKHKVQFIHAHSSSFFWAVLVKLTYPKVKVVWHDHYGNSEFLNERSSGVLSIFSYFFSNIFAVNEQLTKWSVNKLNCDKVSYLPNFVIEEDILSNASTELLGKEDKRIVLLANLRPQKNHFFLLKIAENIVQKYPDWTFHLIGKDFQDEYSSQLKQKINELNLHTNLFLYGTKEDISNILKQSTIGILTSKSEGLPVALLEYGIHGLPVISTTVGEIPKIIKNNDNGILVEVDDISKFVSSLSTLIEDNNLRVTLGGNLKVTIENHYTDNAVFKKYFSLINGN</sequence>
<dbReference type="CDD" id="cd03801">
    <property type="entry name" value="GT4_PimA-like"/>
    <property type="match status" value="1"/>
</dbReference>